<proteinExistence type="predicted"/>
<sequence>MADLACRSRPCRGLLLLLAGIYSLGAGDFSALGPTLGGVVVASLTGTVLSARRRAQSPESRAAMDRAAARERAILDSPAVRYLDPGFGEAPDVPLWAEPYAAHRSRTFPVPERTLVTLLRNALSRSPHFVLSEVHDGGATVHRRTQLAFHGERFLLEFSAVEEGTEVGVTFRPLSPASIGTASGVSEIERLFRVLAEAVAEHRPGGP</sequence>
<evidence type="ECO:0008006" key="3">
    <source>
        <dbReference type="Google" id="ProtNLM"/>
    </source>
</evidence>
<keyword evidence="2" id="KW-1185">Reference proteome</keyword>
<name>A0ABN6XP27_9MICO</name>
<accession>A0ABN6XP27</accession>
<protein>
    <recommendedName>
        <fullName evidence="3">DUF1499 domain-containing protein</fullName>
    </recommendedName>
</protein>
<organism evidence="1 2">
    <name type="scientific">Naasia aerilata</name>
    <dbReference type="NCBI Taxonomy" id="1162966"/>
    <lineage>
        <taxon>Bacteria</taxon>
        <taxon>Bacillati</taxon>
        <taxon>Actinomycetota</taxon>
        <taxon>Actinomycetes</taxon>
        <taxon>Micrococcales</taxon>
        <taxon>Microbacteriaceae</taxon>
        <taxon>Naasia</taxon>
    </lineage>
</organism>
<reference evidence="2" key="1">
    <citation type="journal article" date="2019" name="Int. J. Syst. Evol. Microbiol.">
        <title>The Global Catalogue of Microorganisms (GCM) 10K type strain sequencing project: providing services to taxonomists for standard genome sequencing and annotation.</title>
        <authorList>
            <consortium name="The Broad Institute Genomics Platform"/>
            <consortium name="The Broad Institute Genome Sequencing Center for Infectious Disease"/>
            <person name="Wu L."/>
            <person name="Ma J."/>
        </authorList>
    </citation>
    <scope>NUCLEOTIDE SEQUENCE [LARGE SCALE GENOMIC DNA]</scope>
    <source>
        <strain evidence="2">NBRC 108725</strain>
    </source>
</reference>
<dbReference type="EMBL" id="AP027731">
    <property type="protein sequence ID" value="BDZ46752.1"/>
    <property type="molecule type" value="Genomic_DNA"/>
</dbReference>
<gene>
    <name evidence="1" type="ORF">GCM10025866_26610</name>
</gene>
<evidence type="ECO:0000313" key="2">
    <source>
        <dbReference type="Proteomes" id="UP001321498"/>
    </source>
</evidence>
<evidence type="ECO:0000313" key="1">
    <source>
        <dbReference type="EMBL" id="BDZ46752.1"/>
    </source>
</evidence>
<dbReference type="Proteomes" id="UP001321498">
    <property type="component" value="Chromosome"/>
</dbReference>
<dbReference type="RefSeq" id="WP_286276754.1">
    <property type="nucleotide sequence ID" value="NZ_AP027731.1"/>
</dbReference>